<keyword evidence="4 6" id="KW-0238">DNA-binding</keyword>
<dbReference type="NCBIfam" id="NF033543">
    <property type="entry name" value="transpos_IS256"/>
    <property type="match status" value="1"/>
</dbReference>
<protein>
    <recommendedName>
        <fullName evidence="6">Mutator family transposase</fullName>
    </recommendedName>
</protein>
<comment type="caution">
    <text evidence="7">The sequence shown here is derived from an EMBL/GenBank/DDBJ whole genome shotgun (WGS) entry which is preliminary data.</text>
</comment>
<gene>
    <name evidence="7" type="ORF">BSTER_1362</name>
</gene>
<comment type="similarity">
    <text evidence="2 6">Belongs to the transposase mutator family.</text>
</comment>
<evidence type="ECO:0000313" key="7">
    <source>
        <dbReference type="EMBL" id="KFI97141.1"/>
    </source>
</evidence>
<evidence type="ECO:0000256" key="4">
    <source>
        <dbReference type="ARBA" id="ARBA00023125"/>
    </source>
</evidence>
<accession>A0A087DNP1</accession>
<reference evidence="7 8" key="1">
    <citation type="submission" date="2014-03" db="EMBL/GenBank/DDBJ databases">
        <title>Genomics of Bifidobacteria.</title>
        <authorList>
            <person name="Ventura M."/>
            <person name="Milani C."/>
            <person name="Lugli G.A."/>
        </authorList>
    </citation>
    <scope>NUCLEOTIDE SEQUENCE [LARGE SCALE GENOMIC DNA]</scope>
    <source>
        <strain evidence="8">JCM 15918</strain>
    </source>
</reference>
<dbReference type="PANTHER" id="PTHR33217:SF7">
    <property type="entry name" value="TRANSPOSASE FOR INSERTION SEQUENCE ELEMENT IS1081"/>
    <property type="match status" value="1"/>
</dbReference>
<dbReference type="PANTHER" id="PTHR33217">
    <property type="entry name" value="TRANSPOSASE FOR INSERTION SEQUENCE ELEMENT IS1081"/>
    <property type="match status" value="1"/>
</dbReference>
<dbReference type="EMBL" id="JGZQ01000007">
    <property type="protein sequence ID" value="KFI97141.1"/>
    <property type="molecule type" value="Genomic_DNA"/>
</dbReference>
<evidence type="ECO:0000313" key="8">
    <source>
        <dbReference type="Proteomes" id="UP000029091"/>
    </source>
</evidence>
<dbReference type="Pfam" id="PF00872">
    <property type="entry name" value="Transposase_mut"/>
    <property type="match status" value="1"/>
</dbReference>
<proteinExistence type="inferred from homology"/>
<dbReference type="GO" id="GO:0003677">
    <property type="term" value="F:DNA binding"/>
    <property type="evidence" value="ECO:0007669"/>
    <property type="project" value="UniProtKB-UniRule"/>
</dbReference>
<keyword evidence="6" id="KW-0814">Transposable element</keyword>
<sequence>MSDKIIQFDDAMFESKLDALVRIKVEQTINAMLDAEADEITNAARYERKTDRKAFRAGHYERTLTAKAGKLSLKVPKLKGALFESAVIERYRRRESSVEEALREMYLAGVSTRRVDDISQLLWGERMPSQTLSDKLKKIYKEIDEWRKRPLESEYPYVFVDGVWHKRSWGGHVENVSVLVAIGVSTEGRREVIAVDEGMREDAASWEQFFRSMIERGLRGVRLVVGDRCAGLVSTVNSMLPNAKYQRCMVHFMRNVLSKTPPSHREWASAALKAIFAQENRESAMAKAGTVAGEMEERKLKAAANCLREGVGETTTYLLPEFPANHGIKLRTNNMIERLNKEIRRRTRVVGGFPDSNSALMLVCARIRYVTSRSWSDRRYMDMSRLDDNLGAAA</sequence>
<comment type="function">
    <text evidence="1 6">Required for the transposition of the insertion element.</text>
</comment>
<keyword evidence="3 6" id="KW-0815">Transposition</keyword>
<dbReference type="RefSeq" id="WP_033500045.1">
    <property type="nucleotide sequence ID" value="NZ_JDUX01000008.1"/>
</dbReference>
<evidence type="ECO:0000256" key="1">
    <source>
        <dbReference type="ARBA" id="ARBA00002190"/>
    </source>
</evidence>
<evidence type="ECO:0000256" key="3">
    <source>
        <dbReference type="ARBA" id="ARBA00022578"/>
    </source>
</evidence>
<evidence type="ECO:0000256" key="5">
    <source>
        <dbReference type="ARBA" id="ARBA00023172"/>
    </source>
</evidence>
<dbReference type="AlphaFoldDB" id="A0A087DNP1"/>
<dbReference type="GO" id="GO:0006313">
    <property type="term" value="P:DNA transposition"/>
    <property type="evidence" value="ECO:0007669"/>
    <property type="project" value="UniProtKB-UniRule"/>
</dbReference>
<keyword evidence="5 6" id="KW-0233">DNA recombination</keyword>
<organism evidence="7 8">
    <name type="scientific">Bifidobacterium adolescentis JCM 15918</name>
    <dbReference type="NCBI Taxonomy" id="1437612"/>
    <lineage>
        <taxon>Bacteria</taxon>
        <taxon>Bacillati</taxon>
        <taxon>Actinomycetota</taxon>
        <taxon>Actinomycetes</taxon>
        <taxon>Bifidobacteriales</taxon>
        <taxon>Bifidobacteriaceae</taxon>
        <taxon>Bifidobacterium</taxon>
    </lineage>
</organism>
<evidence type="ECO:0000256" key="2">
    <source>
        <dbReference type="ARBA" id="ARBA00010961"/>
    </source>
</evidence>
<dbReference type="InterPro" id="IPR001207">
    <property type="entry name" value="Transposase_mutator"/>
</dbReference>
<dbReference type="Proteomes" id="UP000029091">
    <property type="component" value="Unassembled WGS sequence"/>
</dbReference>
<dbReference type="GO" id="GO:0004803">
    <property type="term" value="F:transposase activity"/>
    <property type="evidence" value="ECO:0007669"/>
    <property type="project" value="UniProtKB-UniRule"/>
</dbReference>
<evidence type="ECO:0000256" key="6">
    <source>
        <dbReference type="RuleBase" id="RU365089"/>
    </source>
</evidence>
<name>A0A087DNP1_BIFAD</name>